<dbReference type="InterPro" id="IPR028098">
    <property type="entry name" value="Glyco_trans_4-like_N"/>
</dbReference>
<dbReference type="Gene3D" id="3.40.50.2000">
    <property type="entry name" value="Glycogen Phosphorylase B"/>
    <property type="match status" value="2"/>
</dbReference>
<dbReference type="PANTHER" id="PTHR45947">
    <property type="entry name" value="SULFOQUINOVOSYL TRANSFERASE SQD2"/>
    <property type="match status" value="1"/>
</dbReference>
<dbReference type="GO" id="GO:0016757">
    <property type="term" value="F:glycosyltransferase activity"/>
    <property type="evidence" value="ECO:0007669"/>
    <property type="project" value="InterPro"/>
</dbReference>
<reference evidence="5" key="1">
    <citation type="submission" date="2017-09" db="EMBL/GenBank/DDBJ databases">
        <title>Depth-based differentiation of microbial function through sediment-hosted aquifers and enrichment of novel symbionts in the deep terrestrial subsurface.</title>
        <authorList>
            <person name="Probst A.J."/>
            <person name="Ladd B."/>
            <person name="Jarett J.K."/>
            <person name="Geller-Mcgrath D.E."/>
            <person name="Sieber C.M.K."/>
            <person name="Emerson J.B."/>
            <person name="Anantharaman K."/>
            <person name="Thomas B.C."/>
            <person name="Malmstrom R."/>
            <person name="Stieglmeier M."/>
            <person name="Klingl A."/>
            <person name="Woyke T."/>
            <person name="Ryan C.M."/>
            <person name="Banfield J.F."/>
        </authorList>
    </citation>
    <scope>NUCLEOTIDE SEQUENCE [LARGE SCALE GENOMIC DNA]</scope>
</reference>
<dbReference type="Proteomes" id="UP000230154">
    <property type="component" value="Unassembled WGS sequence"/>
</dbReference>
<dbReference type="Gene3D" id="3.40.50.150">
    <property type="entry name" value="Vaccinia Virus protein VP39"/>
    <property type="match status" value="1"/>
</dbReference>
<dbReference type="InterPro" id="IPR013216">
    <property type="entry name" value="Methyltransf_11"/>
</dbReference>
<feature type="domain" description="Glycosyltransferase subfamily 4-like N-terminal" evidence="3">
    <location>
        <begin position="19"/>
        <end position="114"/>
    </location>
</feature>
<dbReference type="InterPro" id="IPR001296">
    <property type="entry name" value="Glyco_trans_1"/>
</dbReference>
<dbReference type="Pfam" id="PF00534">
    <property type="entry name" value="Glycos_transf_1"/>
    <property type="match status" value="1"/>
</dbReference>
<comment type="caution">
    <text evidence="4">The sequence shown here is derived from an EMBL/GenBank/DDBJ whole genome shotgun (WGS) entry which is preliminary data.</text>
</comment>
<feature type="domain" description="Methyltransferase type 11" evidence="2">
    <location>
        <begin position="414"/>
        <end position="462"/>
    </location>
</feature>
<dbReference type="SUPFAM" id="SSF53756">
    <property type="entry name" value="UDP-Glycosyltransferase/glycogen phosphorylase"/>
    <property type="match status" value="1"/>
</dbReference>
<protein>
    <recommendedName>
        <fullName evidence="6">Glycosyl transferase family 1 domain-containing protein</fullName>
    </recommendedName>
</protein>
<evidence type="ECO:0000259" key="3">
    <source>
        <dbReference type="Pfam" id="PF13477"/>
    </source>
</evidence>
<evidence type="ECO:0008006" key="6">
    <source>
        <dbReference type="Google" id="ProtNLM"/>
    </source>
</evidence>
<dbReference type="GO" id="GO:0008757">
    <property type="term" value="F:S-adenosylmethionine-dependent methyltransferase activity"/>
    <property type="evidence" value="ECO:0007669"/>
    <property type="project" value="InterPro"/>
</dbReference>
<feature type="domain" description="Glycosyl transferase family 1" evidence="1">
    <location>
        <begin position="169"/>
        <end position="318"/>
    </location>
</feature>
<dbReference type="InterPro" id="IPR029063">
    <property type="entry name" value="SAM-dependent_MTases_sf"/>
</dbReference>
<dbReference type="EMBL" id="PFCB01000028">
    <property type="protein sequence ID" value="PIR74188.1"/>
    <property type="molecule type" value="Genomic_DNA"/>
</dbReference>
<accession>A0A2H0TPU7</accession>
<evidence type="ECO:0000259" key="1">
    <source>
        <dbReference type="Pfam" id="PF00534"/>
    </source>
</evidence>
<evidence type="ECO:0000259" key="2">
    <source>
        <dbReference type="Pfam" id="PF08241"/>
    </source>
</evidence>
<dbReference type="SUPFAM" id="SSF53335">
    <property type="entry name" value="S-adenosyl-L-methionine-dependent methyltransferases"/>
    <property type="match status" value="1"/>
</dbReference>
<dbReference type="CDD" id="cd03801">
    <property type="entry name" value="GT4_PimA-like"/>
    <property type="match status" value="1"/>
</dbReference>
<dbReference type="Pfam" id="PF13477">
    <property type="entry name" value="Glyco_trans_4_2"/>
    <property type="match status" value="1"/>
</dbReference>
<gene>
    <name evidence="4" type="ORF">COU35_03970</name>
</gene>
<organism evidence="4 5">
    <name type="scientific">Candidatus Magasanikbacteria bacterium CG10_big_fil_rev_8_21_14_0_10_47_10</name>
    <dbReference type="NCBI Taxonomy" id="1974652"/>
    <lineage>
        <taxon>Bacteria</taxon>
        <taxon>Candidatus Magasanikiibacteriota</taxon>
    </lineage>
</organism>
<dbReference type="PANTHER" id="PTHR45947:SF3">
    <property type="entry name" value="SULFOQUINOVOSYL TRANSFERASE SQD2"/>
    <property type="match status" value="1"/>
</dbReference>
<dbReference type="Pfam" id="PF08241">
    <property type="entry name" value="Methyltransf_11"/>
    <property type="match status" value="1"/>
</dbReference>
<sequence>MRLLFLCEKMDANDDVLAFTHRWVAELSQYVDTVTVVCLSKGAIDLPDTVTVHSLGKEDGASRFTYLRRLYSYIWKYRKDYDQVYVHMIVEYVLLGGFLWKLMRKPIALWYAHGHVSPRLRLAEILVNIIFTSTPKGCRLDSKKIRVLHQGIDIKQFTPRLESESGQVFTLVTVGRISPVKGYGLMIHAVDVLKQKGIELRADIIGAPGTPSQEIYLEELKHAVRNMGLDQHISFVGSVPNKDLAEHLQKADLFVNMSTTGSLDKAILEAMACGTPILTCNDALVDVLGSHTEKLMYEKNNVSAFVQKIEEIYTLSKNERTALGVHLRDIVVKQHSVTALIKKIFTHIQKNTPMKKSPMSLLRRLEYDALSKIESINGKVLDLGGDRRSGYHERMKGEHDIFVVNINPDTGCDLCFDIQQPFPMEDGSYDGIVCMNVLEHIFDYQTVLNEGFRVLKSGGRFVGCTPFLFHVHGSPDDYFRYTGSALKKMFERAGFTDIHIHELGTGVFSTRFQLQFGLYRPRFVKRIAEKIHLVLDYLLIKKFLTRIRPSNHLSEKHVPLGYFFIAKK</sequence>
<dbReference type="InterPro" id="IPR050194">
    <property type="entry name" value="Glycosyltransferase_grp1"/>
</dbReference>
<dbReference type="CDD" id="cd02440">
    <property type="entry name" value="AdoMet_MTases"/>
    <property type="match status" value="1"/>
</dbReference>
<evidence type="ECO:0000313" key="5">
    <source>
        <dbReference type="Proteomes" id="UP000230154"/>
    </source>
</evidence>
<dbReference type="AlphaFoldDB" id="A0A2H0TPU7"/>
<evidence type="ECO:0000313" key="4">
    <source>
        <dbReference type="EMBL" id="PIR74188.1"/>
    </source>
</evidence>
<proteinExistence type="predicted"/>
<name>A0A2H0TPU7_9BACT</name>